<accession>A0A542DLP4</accession>
<keyword evidence="3" id="KW-1185">Reference proteome</keyword>
<organism evidence="2 3">
    <name type="scientific">Amycolatopsis cihanbeyliensis</name>
    <dbReference type="NCBI Taxonomy" id="1128664"/>
    <lineage>
        <taxon>Bacteria</taxon>
        <taxon>Bacillati</taxon>
        <taxon>Actinomycetota</taxon>
        <taxon>Actinomycetes</taxon>
        <taxon>Pseudonocardiales</taxon>
        <taxon>Pseudonocardiaceae</taxon>
        <taxon>Amycolatopsis</taxon>
    </lineage>
</organism>
<gene>
    <name evidence="2" type="ORF">FB471_3784</name>
</gene>
<feature type="transmembrane region" description="Helical" evidence="1">
    <location>
        <begin position="33"/>
        <end position="52"/>
    </location>
</feature>
<evidence type="ECO:0000256" key="1">
    <source>
        <dbReference type="SAM" id="Phobius"/>
    </source>
</evidence>
<feature type="transmembrane region" description="Helical" evidence="1">
    <location>
        <begin position="117"/>
        <end position="137"/>
    </location>
</feature>
<dbReference type="Proteomes" id="UP000320876">
    <property type="component" value="Unassembled WGS sequence"/>
</dbReference>
<dbReference type="EMBL" id="VFML01000001">
    <property type="protein sequence ID" value="TQJ04007.1"/>
    <property type="molecule type" value="Genomic_DNA"/>
</dbReference>
<feature type="transmembrane region" description="Helical" evidence="1">
    <location>
        <begin position="86"/>
        <end position="105"/>
    </location>
</feature>
<keyword evidence="1" id="KW-1133">Transmembrane helix</keyword>
<keyword evidence="1" id="KW-0812">Transmembrane</keyword>
<keyword evidence="1" id="KW-0472">Membrane</keyword>
<reference evidence="2 3" key="1">
    <citation type="submission" date="2019-06" db="EMBL/GenBank/DDBJ databases">
        <title>Sequencing the genomes of 1000 actinobacteria strains.</title>
        <authorList>
            <person name="Klenk H.-P."/>
        </authorList>
    </citation>
    <scope>NUCLEOTIDE SEQUENCE [LARGE SCALE GENOMIC DNA]</scope>
    <source>
        <strain evidence="2 3">DSM 45679</strain>
    </source>
</reference>
<protein>
    <submittedName>
        <fullName evidence="2">Uncharacterized protein</fullName>
    </submittedName>
</protein>
<comment type="caution">
    <text evidence="2">The sequence shown here is derived from an EMBL/GenBank/DDBJ whole genome shotgun (WGS) entry which is preliminary data.</text>
</comment>
<evidence type="ECO:0000313" key="2">
    <source>
        <dbReference type="EMBL" id="TQJ04007.1"/>
    </source>
</evidence>
<proteinExistence type="predicted"/>
<dbReference type="AlphaFoldDB" id="A0A542DLP4"/>
<name>A0A542DLP4_AMYCI</name>
<sequence length="267" mass="29257">MRVVVSFAFIAIVLVLAPLAISIYGFAQGQPGMGRYALAFAVVCALVLWVGYETRLRRHTSTGPLVHRPGGPDTAALEIPYSTRIYTGYLLVMTAVALVFVMAAVDSFASDDPGRVGGGYVYGGVAMLFGSLPALMATGRFRRGYLRLTPEGAYQRGWTFESFLRWSSIVAVLPKYADCPVIVVVAEDDAPWQRRQITRLWRQDRLPKVKRQDGNGLVPMLDIPGKFLSVDPTLVYYLLGFYLTNPSARVELGSESAVRRARSGALG</sequence>
<evidence type="ECO:0000313" key="3">
    <source>
        <dbReference type="Proteomes" id="UP000320876"/>
    </source>
</evidence>
<feature type="transmembrane region" description="Helical" evidence="1">
    <location>
        <begin position="7"/>
        <end position="27"/>
    </location>
</feature>